<dbReference type="Proteomes" id="UP001202328">
    <property type="component" value="Unassembled WGS sequence"/>
</dbReference>
<comment type="caution">
    <text evidence="2">The sequence shown here is derived from an EMBL/GenBank/DDBJ whole genome shotgun (WGS) entry which is preliminary data.</text>
</comment>
<evidence type="ECO:0000313" key="3">
    <source>
        <dbReference type="Proteomes" id="UP001202328"/>
    </source>
</evidence>
<dbReference type="PANTHER" id="PTHR45751">
    <property type="entry name" value="COPINE FAMILY PROTEIN 1"/>
    <property type="match status" value="1"/>
</dbReference>
<dbReference type="InterPro" id="IPR010734">
    <property type="entry name" value="Copine_C"/>
</dbReference>
<gene>
    <name evidence="2" type="ORF">MKW98_027253</name>
</gene>
<dbReference type="GO" id="GO:0016567">
    <property type="term" value="P:protein ubiquitination"/>
    <property type="evidence" value="ECO:0007669"/>
    <property type="project" value="TreeGrafter"/>
</dbReference>
<evidence type="ECO:0000259" key="1">
    <source>
        <dbReference type="Pfam" id="PF07002"/>
    </source>
</evidence>
<evidence type="ECO:0000313" key="2">
    <source>
        <dbReference type="EMBL" id="KAI3917334.1"/>
    </source>
</evidence>
<feature type="domain" description="Copine C-terminal" evidence="1">
    <location>
        <begin position="63"/>
        <end position="263"/>
    </location>
</feature>
<dbReference type="EMBL" id="JAJJMB010008995">
    <property type="protein sequence ID" value="KAI3917334.1"/>
    <property type="molecule type" value="Genomic_DNA"/>
</dbReference>
<dbReference type="AlphaFoldDB" id="A0AAD4XIJ8"/>
<dbReference type="InterPro" id="IPR052079">
    <property type="entry name" value="E3_ligase/Copine_domain"/>
</dbReference>
<keyword evidence="3" id="KW-1185">Reference proteome</keyword>
<dbReference type="GO" id="GO:0004842">
    <property type="term" value="F:ubiquitin-protein transferase activity"/>
    <property type="evidence" value="ECO:0007669"/>
    <property type="project" value="TreeGrafter"/>
</dbReference>
<name>A0AAD4XIJ8_9MAGN</name>
<accession>A0AAD4XIJ8</accession>
<protein>
    <recommendedName>
        <fullName evidence="1">Copine C-terminal domain-containing protein</fullName>
    </recommendedName>
</protein>
<sequence>MGNKSCKRSNVSPSIITLRKEVHLGALKEVSEGLKQKGVQFVNLIVGVCYTRREGWAARETNLHRIIEGNPNNYERVIFLVGKTIKALNEDNTIHCFGFGDATTNTSRIFRFYREEVPSPGFEEAATRYNLIAKYARLTEKVSYDVIIRKAISVASQSRDQHHVLVIIASEPVSRSLDTQPGNPSVDDHEQNSINAIVMARNYRLSIVLVGVGEANEHMMRRLRNRITGADNFKFVDYTQIMSTNEPLERKENEFCLAVFEHLLTEITESERLHILR</sequence>
<dbReference type="GO" id="GO:0005634">
    <property type="term" value="C:nucleus"/>
    <property type="evidence" value="ECO:0007669"/>
    <property type="project" value="TreeGrafter"/>
</dbReference>
<reference evidence="2" key="1">
    <citation type="submission" date="2022-04" db="EMBL/GenBank/DDBJ databases">
        <title>A functionally conserved STORR gene fusion in Papaver species that diverged 16.8 million years ago.</title>
        <authorList>
            <person name="Catania T."/>
        </authorList>
    </citation>
    <scope>NUCLEOTIDE SEQUENCE</scope>
    <source>
        <strain evidence="2">S-188037</strain>
    </source>
</reference>
<dbReference type="PANTHER" id="PTHR45751:SF11">
    <property type="entry name" value="COPINE FAMILY PROTEIN 2"/>
    <property type="match status" value="1"/>
</dbReference>
<dbReference type="Pfam" id="PF07002">
    <property type="entry name" value="Copine"/>
    <property type="match status" value="1"/>
</dbReference>
<organism evidence="2 3">
    <name type="scientific">Papaver atlanticum</name>
    <dbReference type="NCBI Taxonomy" id="357466"/>
    <lineage>
        <taxon>Eukaryota</taxon>
        <taxon>Viridiplantae</taxon>
        <taxon>Streptophyta</taxon>
        <taxon>Embryophyta</taxon>
        <taxon>Tracheophyta</taxon>
        <taxon>Spermatophyta</taxon>
        <taxon>Magnoliopsida</taxon>
        <taxon>Ranunculales</taxon>
        <taxon>Papaveraceae</taxon>
        <taxon>Papaveroideae</taxon>
        <taxon>Papaver</taxon>
    </lineage>
</organism>
<proteinExistence type="predicted"/>